<sequence length="172" mass="20664">AMQYPGEEDVTDCMKIDIIEELIKEVQQDEAMQKFKAAHERYKVIENTNQEFVLQEIQDIMQENNAEIVQQPSAQIMQPMVEEIQPRVDILQQHDDKLMQQKFEEEKQQDNLLQQNIQEGMQQKHYKIFSYFRRIFRRILSENSTVMKFPTEFPSDNYPTQISSTENIFRRI</sequence>
<dbReference type="EMBL" id="JASCZI010126764">
    <property type="protein sequence ID" value="MED6166501.1"/>
    <property type="molecule type" value="Genomic_DNA"/>
</dbReference>
<dbReference type="Proteomes" id="UP001341840">
    <property type="component" value="Unassembled WGS sequence"/>
</dbReference>
<proteinExistence type="predicted"/>
<evidence type="ECO:0000313" key="1">
    <source>
        <dbReference type="EMBL" id="MED6166501.1"/>
    </source>
</evidence>
<organism evidence="1 2">
    <name type="scientific">Stylosanthes scabra</name>
    <dbReference type="NCBI Taxonomy" id="79078"/>
    <lineage>
        <taxon>Eukaryota</taxon>
        <taxon>Viridiplantae</taxon>
        <taxon>Streptophyta</taxon>
        <taxon>Embryophyta</taxon>
        <taxon>Tracheophyta</taxon>
        <taxon>Spermatophyta</taxon>
        <taxon>Magnoliopsida</taxon>
        <taxon>eudicotyledons</taxon>
        <taxon>Gunneridae</taxon>
        <taxon>Pentapetalae</taxon>
        <taxon>rosids</taxon>
        <taxon>fabids</taxon>
        <taxon>Fabales</taxon>
        <taxon>Fabaceae</taxon>
        <taxon>Papilionoideae</taxon>
        <taxon>50 kb inversion clade</taxon>
        <taxon>dalbergioids sensu lato</taxon>
        <taxon>Dalbergieae</taxon>
        <taxon>Pterocarpus clade</taxon>
        <taxon>Stylosanthes</taxon>
    </lineage>
</organism>
<reference evidence="1 2" key="1">
    <citation type="journal article" date="2023" name="Plants (Basel)">
        <title>Bridging the Gap: Combining Genomics and Transcriptomics Approaches to Understand Stylosanthes scabra, an Orphan Legume from the Brazilian Caatinga.</title>
        <authorList>
            <person name="Ferreira-Neto J.R.C."/>
            <person name="da Silva M.D."/>
            <person name="Binneck E."/>
            <person name="de Melo N.F."/>
            <person name="da Silva R.H."/>
            <person name="de Melo A.L.T.M."/>
            <person name="Pandolfi V."/>
            <person name="Bustamante F.O."/>
            <person name="Brasileiro-Vidal A.C."/>
            <person name="Benko-Iseppon A.M."/>
        </authorList>
    </citation>
    <scope>NUCLEOTIDE SEQUENCE [LARGE SCALE GENOMIC DNA]</scope>
    <source>
        <tissue evidence="1">Leaves</tissue>
    </source>
</reference>
<name>A0ABU6UYT7_9FABA</name>
<gene>
    <name evidence="1" type="ORF">PIB30_109954</name>
</gene>
<comment type="caution">
    <text evidence="1">The sequence shown here is derived from an EMBL/GenBank/DDBJ whole genome shotgun (WGS) entry which is preliminary data.</text>
</comment>
<accession>A0ABU6UYT7</accession>
<evidence type="ECO:0000313" key="2">
    <source>
        <dbReference type="Proteomes" id="UP001341840"/>
    </source>
</evidence>
<protein>
    <submittedName>
        <fullName evidence="1">Uncharacterized protein</fullName>
    </submittedName>
</protein>
<keyword evidence="2" id="KW-1185">Reference proteome</keyword>
<feature type="non-terminal residue" evidence="1">
    <location>
        <position position="1"/>
    </location>
</feature>